<dbReference type="EMBL" id="CAEZZU010000003">
    <property type="protein sequence ID" value="CAB4767283.1"/>
    <property type="molecule type" value="Genomic_DNA"/>
</dbReference>
<dbReference type="EMBL" id="CAFBLK010000001">
    <property type="protein sequence ID" value="CAB4855023.1"/>
    <property type="molecule type" value="Genomic_DNA"/>
</dbReference>
<dbReference type="AlphaFoldDB" id="A0A6J7CIQ7"/>
<protein>
    <submittedName>
        <fullName evidence="7">Unannotated protein</fullName>
    </submittedName>
</protein>
<evidence type="ECO:0000259" key="3">
    <source>
        <dbReference type="Pfam" id="PF17479"/>
    </source>
</evidence>
<name>A0A6J7CIQ7_9ZZZZ</name>
<feature type="domain" description="DUF3048" evidence="2">
    <location>
        <begin position="50"/>
        <end position="183"/>
    </location>
</feature>
<dbReference type="InterPro" id="IPR021416">
    <property type="entry name" value="DUF3048_N"/>
</dbReference>
<feature type="compositionally biased region" description="Low complexity" evidence="1">
    <location>
        <begin position="31"/>
        <end position="43"/>
    </location>
</feature>
<dbReference type="Gene3D" id="3.50.90.10">
    <property type="entry name" value="YerB-like"/>
    <property type="match status" value="1"/>
</dbReference>
<dbReference type="Pfam" id="PF11258">
    <property type="entry name" value="DUF3048"/>
    <property type="match status" value="1"/>
</dbReference>
<dbReference type="InterPro" id="IPR035328">
    <property type="entry name" value="DUF3048_C"/>
</dbReference>
<reference evidence="7" key="1">
    <citation type="submission" date="2020-05" db="EMBL/GenBank/DDBJ databases">
        <authorList>
            <person name="Chiriac C."/>
            <person name="Salcher M."/>
            <person name="Ghai R."/>
            <person name="Kavagutti S V."/>
        </authorList>
    </citation>
    <scope>NUCLEOTIDE SEQUENCE</scope>
</reference>
<evidence type="ECO:0000313" key="8">
    <source>
        <dbReference type="EMBL" id="CAB4978604.1"/>
    </source>
</evidence>
<gene>
    <name evidence="4" type="ORF">UFOPK2242_00714</name>
    <name evidence="5" type="ORF">UFOPK2925_00056</name>
    <name evidence="6" type="ORF">UFOPK2996_00094</name>
    <name evidence="7" type="ORF">UFOPK3317_00013</name>
    <name evidence="8" type="ORF">UFOPK3974_00226</name>
    <name evidence="9" type="ORF">UFOPK4071_00057</name>
</gene>
<organism evidence="7">
    <name type="scientific">freshwater metagenome</name>
    <dbReference type="NCBI Taxonomy" id="449393"/>
    <lineage>
        <taxon>unclassified sequences</taxon>
        <taxon>metagenomes</taxon>
        <taxon>ecological metagenomes</taxon>
    </lineage>
</organism>
<dbReference type="InterPro" id="IPR023158">
    <property type="entry name" value="YerB-like_sf"/>
</dbReference>
<feature type="region of interest" description="Disordered" evidence="1">
    <location>
        <begin position="24"/>
        <end position="61"/>
    </location>
</feature>
<dbReference type="EMBL" id="CAFBOR010000016">
    <property type="protein sequence ID" value="CAB4978604.1"/>
    <property type="molecule type" value="Genomic_DNA"/>
</dbReference>
<feature type="domain" description="DUF3048" evidence="3">
    <location>
        <begin position="218"/>
        <end position="324"/>
    </location>
</feature>
<evidence type="ECO:0000313" key="9">
    <source>
        <dbReference type="EMBL" id="CAB4999978.1"/>
    </source>
</evidence>
<dbReference type="Pfam" id="PF17479">
    <property type="entry name" value="DUF3048_C"/>
    <property type="match status" value="1"/>
</dbReference>
<dbReference type="PROSITE" id="PS51257">
    <property type="entry name" value="PROKAR_LIPOPROTEIN"/>
    <property type="match status" value="1"/>
</dbReference>
<evidence type="ECO:0000313" key="6">
    <source>
        <dbReference type="EMBL" id="CAB4786148.1"/>
    </source>
</evidence>
<dbReference type="EMBL" id="CAFBPF010000003">
    <property type="protein sequence ID" value="CAB4999978.1"/>
    <property type="molecule type" value="Genomic_DNA"/>
</dbReference>
<accession>A0A6J7CIQ7</accession>
<evidence type="ECO:0000313" key="7">
    <source>
        <dbReference type="EMBL" id="CAB4855023.1"/>
    </source>
</evidence>
<evidence type="ECO:0000256" key="1">
    <source>
        <dbReference type="SAM" id="MobiDB-lite"/>
    </source>
</evidence>
<evidence type="ECO:0000313" key="5">
    <source>
        <dbReference type="EMBL" id="CAB4767283.1"/>
    </source>
</evidence>
<proteinExistence type="predicted"/>
<dbReference type="EMBL" id="CAFAAH010000004">
    <property type="protein sequence ID" value="CAB4786148.1"/>
    <property type="molecule type" value="Genomic_DNA"/>
</dbReference>
<sequence>MKRASLATLAIAISGSLALAACGGGGSDEASPSSTSKRTTTTTAPVLAPFTGLPDPSGASQGRAALNIKVSNAPEARPQSGLDQADVVWEEVVEGGITRFLAMFQSNSPSAIGPVRSVRLTDPGIVWPVGGIFAFSGGAKYALDGINKAPVVLVDESRAGSAMYRDRSRQAPHNLYGKGDALFAKGGTPVPPPALFTYAKEVRTRSGALPVTAARVGFNGSFAVDWSWDSASRSWLRNAGGRPFMAASGKQIQATNVVVMSVSYRGGVGSMGAEGVLTGEGKVLVLTDGVAIEGKWMRSSVSQVTRFVDLKGAVIPLTPGNTWVEMPDVTYAVTTTAAVVPATSTTLKAPTKSTAKP</sequence>
<dbReference type="EMBL" id="CAEZWM010000072">
    <property type="protein sequence ID" value="CAB4656577.1"/>
    <property type="molecule type" value="Genomic_DNA"/>
</dbReference>
<dbReference type="SUPFAM" id="SSF159774">
    <property type="entry name" value="YerB-like"/>
    <property type="match status" value="1"/>
</dbReference>
<evidence type="ECO:0000259" key="2">
    <source>
        <dbReference type="Pfam" id="PF11258"/>
    </source>
</evidence>
<evidence type="ECO:0000313" key="4">
    <source>
        <dbReference type="EMBL" id="CAB4656577.1"/>
    </source>
</evidence>